<keyword evidence="4" id="KW-1133">Transmembrane helix</keyword>
<dbReference type="InterPro" id="IPR029044">
    <property type="entry name" value="Nucleotide-diphossugar_trans"/>
</dbReference>
<feature type="transmembrane region" description="Helical" evidence="4">
    <location>
        <begin position="293"/>
        <end position="321"/>
    </location>
</feature>
<comment type="similarity">
    <text evidence="1">Belongs to the glycosyltransferase 2 family.</text>
</comment>
<dbReference type="CDD" id="cd06438">
    <property type="entry name" value="EpsO_like"/>
    <property type="match status" value="1"/>
</dbReference>
<keyword evidence="4" id="KW-0472">Membrane</keyword>
<name>A0A931FRE6_9HYPH</name>
<organism evidence="5 6">
    <name type="scientific">Microvirga alba</name>
    <dbReference type="NCBI Taxonomy" id="2791025"/>
    <lineage>
        <taxon>Bacteria</taxon>
        <taxon>Pseudomonadati</taxon>
        <taxon>Pseudomonadota</taxon>
        <taxon>Alphaproteobacteria</taxon>
        <taxon>Hyphomicrobiales</taxon>
        <taxon>Methylobacteriaceae</taxon>
        <taxon>Microvirga</taxon>
    </lineage>
</organism>
<feature type="transmembrane region" description="Helical" evidence="4">
    <location>
        <begin position="327"/>
        <end position="345"/>
    </location>
</feature>
<feature type="transmembrane region" description="Helical" evidence="4">
    <location>
        <begin position="352"/>
        <end position="369"/>
    </location>
</feature>
<dbReference type="Proteomes" id="UP000599312">
    <property type="component" value="Unassembled WGS sequence"/>
</dbReference>
<dbReference type="AlphaFoldDB" id="A0A931FRE6"/>
<keyword evidence="2" id="KW-0328">Glycosyltransferase</keyword>
<keyword evidence="6" id="KW-1185">Reference proteome</keyword>
<evidence type="ECO:0000313" key="5">
    <source>
        <dbReference type="EMBL" id="MBF9235687.1"/>
    </source>
</evidence>
<keyword evidence="4" id="KW-0812">Transmembrane</keyword>
<evidence type="ECO:0000256" key="3">
    <source>
        <dbReference type="ARBA" id="ARBA00022679"/>
    </source>
</evidence>
<protein>
    <submittedName>
        <fullName evidence="5">Glycosyltransferase family 2 protein</fullName>
    </submittedName>
</protein>
<dbReference type="Pfam" id="PF13641">
    <property type="entry name" value="Glyco_tranf_2_3"/>
    <property type="match status" value="1"/>
</dbReference>
<keyword evidence="3" id="KW-0808">Transferase</keyword>
<evidence type="ECO:0000256" key="1">
    <source>
        <dbReference type="ARBA" id="ARBA00006739"/>
    </source>
</evidence>
<sequence>MLNLEIVAITISLIVIFPASYLLLLSLAALVGGHKTAIQDQNPVLRFAFVIPAHDEETTLPRLITSLNQLNYPAELFRIYVAADNCTDRTAELARDMGAIVYERNDTINIGKGHVLRWALERVLASEAGLHGVVIVDADSSVSRNFLCVISSLMARGENAVQAYYAVQNASSSWSAGLRAIALAALHYIRPLGLVQLGGSAGLNGNGMALSVGLARQHCWPSSLTEDLEYHAMLLLAGERVAFAPDAIVEAEMPNSLKNSYSQNVRWERGRMDVAVRYLPKLLRKAFETRLPLFLLGAAEQAIPPLALLGGAMTVATIAAFVSHSTLASSLALFVVSALTFHVLISMRLARLPLGVCASLLMAPIYLAWKLWLFSRLFMGLDRDGWVRTPRN</sequence>
<gene>
    <name evidence="5" type="ORF">I2H38_20220</name>
</gene>
<comment type="caution">
    <text evidence="5">The sequence shown here is derived from an EMBL/GenBank/DDBJ whole genome shotgun (WGS) entry which is preliminary data.</text>
</comment>
<dbReference type="PANTHER" id="PTHR43630">
    <property type="entry name" value="POLY-BETA-1,6-N-ACETYL-D-GLUCOSAMINE SYNTHASE"/>
    <property type="match status" value="1"/>
</dbReference>
<proteinExistence type="inferred from homology"/>
<evidence type="ECO:0000313" key="6">
    <source>
        <dbReference type="Proteomes" id="UP000599312"/>
    </source>
</evidence>
<dbReference type="GO" id="GO:0016757">
    <property type="term" value="F:glycosyltransferase activity"/>
    <property type="evidence" value="ECO:0007669"/>
    <property type="project" value="UniProtKB-KW"/>
</dbReference>
<evidence type="ECO:0000256" key="4">
    <source>
        <dbReference type="SAM" id="Phobius"/>
    </source>
</evidence>
<feature type="transmembrane region" description="Helical" evidence="4">
    <location>
        <begin position="6"/>
        <end position="31"/>
    </location>
</feature>
<dbReference type="RefSeq" id="WP_196273681.1">
    <property type="nucleotide sequence ID" value="NZ_JADQDO010000020.1"/>
</dbReference>
<dbReference type="PANTHER" id="PTHR43630:SF1">
    <property type="entry name" value="POLY-BETA-1,6-N-ACETYL-D-GLUCOSAMINE SYNTHASE"/>
    <property type="match status" value="1"/>
</dbReference>
<evidence type="ECO:0000256" key="2">
    <source>
        <dbReference type="ARBA" id="ARBA00022676"/>
    </source>
</evidence>
<dbReference type="EMBL" id="JADQDO010000020">
    <property type="protein sequence ID" value="MBF9235687.1"/>
    <property type="molecule type" value="Genomic_DNA"/>
</dbReference>
<reference evidence="5" key="1">
    <citation type="submission" date="2020-11" db="EMBL/GenBank/DDBJ databases">
        <authorList>
            <person name="Kim M.K."/>
        </authorList>
    </citation>
    <scope>NUCLEOTIDE SEQUENCE</scope>
    <source>
        <strain evidence="5">BT350</strain>
    </source>
</reference>
<dbReference type="Gene3D" id="3.90.550.10">
    <property type="entry name" value="Spore Coat Polysaccharide Biosynthesis Protein SpsA, Chain A"/>
    <property type="match status" value="1"/>
</dbReference>
<dbReference type="SUPFAM" id="SSF53448">
    <property type="entry name" value="Nucleotide-diphospho-sugar transferases"/>
    <property type="match status" value="1"/>
</dbReference>
<accession>A0A931FRE6</accession>